<evidence type="ECO:0000259" key="6">
    <source>
        <dbReference type="Pfam" id="PF17389"/>
    </source>
</evidence>
<protein>
    <recommendedName>
        <fullName evidence="2">alpha-L-rhamnosidase</fullName>
        <ecNumber evidence="2">3.2.1.40</ecNumber>
    </recommendedName>
</protein>
<evidence type="ECO:0000259" key="7">
    <source>
        <dbReference type="Pfam" id="PF17390"/>
    </source>
</evidence>
<dbReference type="Pfam" id="PF17390">
    <property type="entry name" value="Bac_rhamnosid_C"/>
    <property type="match status" value="1"/>
</dbReference>
<dbReference type="Pfam" id="PF25788">
    <property type="entry name" value="Ig_Rha78A_N"/>
    <property type="match status" value="1"/>
</dbReference>
<dbReference type="EC" id="3.2.1.40" evidence="2"/>
<dbReference type="Pfam" id="PF05592">
    <property type="entry name" value="Bac_rhamnosid"/>
    <property type="match status" value="1"/>
</dbReference>
<keyword evidence="3" id="KW-0378">Hydrolase</keyword>
<dbReference type="eggNOG" id="COG0174">
    <property type="taxonomic scope" value="Bacteria"/>
</dbReference>
<accession>I4EYD9</accession>
<evidence type="ECO:0000256" key="1">
    <source>
        <dbReference type="ARBA" id="ARBA00001445"/>
    </source>
</evidence>
<dbReference type="PATRIC" id="fig|477641.3.peg.2829"/>
<dbReference type="OMA" id="TTQTGCA"/>
<dbReference type="Gene3D" id="1.50.10.10">
    <property type="match status" value="1"/>
</dbReference>
<dbReference type="InterPro" id="IPR013737">
    <property type="entry name" value="Bac_rhamnosid_N"/>
</dbReference>
<dbReference type="AlphaFoldDB" id="I4EYD9"/>
<feature type="domain" description="Bacterial alpha-L-rhamnosidase N-terminal" evidence="5">
    <location>
        <begin position="148"/>
        <end position="314"/>
    </location>
</feature>
<evidence type="ECO:0000259" key="5">
    <source>
        <dbReference type="Pfam" id="PF08531"/>
    </source>
</evidence>
<evidence type="ECO:0000256" key="3">
    <source>
        <dbReference type="ARBA" id="ARBA00022801"/>
    </source>
</evidence>
<evidence type="ECO:0000313" key="9">
    <source>
        <dbReference type="Proteomes" id="UP000006461"/>
    </source>
</evidence>
<dbReference type="InterPro" id="IPR035398">
    <property type="entry name" value="Bac_rhamnosid_C"/>
</dbReference>
<dbReference type="STRING" id="477641.MODMU_2975"/>
<dbReference type="PIRSF" id="PIRSF010631">
    <property type="entry name" value="A-rhamnsds"/>
    <property type="match status" value="1"/>
</dbReference>
<dbReference type="HOGENOM" id="CLU_002926_1_1_11"/>
<comment type="catalytic activity">
    <reaction evidence="1">
        <text>Hydrolysis of terminal non-reducing alpha-L-rhamnose residues in alpha-L-rhamnosides.</text>
        <dbReference type="EC" id="3.2.1.40"/>
    </reaction>
</comment>
<dbReference type="Gene3D" id="2.60.420.10">
    <property type="entry name" value="Maltose phosphorylase, domain 3"/>
    <property type="match status" value="1"/>
</dbReference>
<dbReference type="PANTHER" id="PTHR33307">
    <property type="entry name" value="ALPHA-RHAMNOSIDASE (EUROFUNG)"/>
    <property type="match status" value="1"/>
</dbReference>
<dbReference type="SUPFAM" id="SSF48208">
    <property type="entry name" value="Six-hairpin glycosidases"/>
    <property type="match status" value="1"/>
</dbReference>
<feature type="domain" description="Alpha-L-rhamnosidase six-hairpin glycosidase" evidence="6">
    <location>
        <begin position="425"/>
        <end position="780"/>
    </location>
</feature>
<feature type="domain" description="Alpha-L-rhamnosidase concanavalin-like" evidence="4">
    <location>
        <begin position="323"/>
        <end position="408"/>
    </location>
</feature>
<dbReference type="OrthoDB" id="9761045at2"/>
<feature type="domain" description="Alpha-L-rhamnosidase C-terminal" evidence="7">
    <location>
        <begin position="782"/>
        <end position="846"/>
    </location>
</feature>
<dbReference type="InterPro" id="IPR016007">
    <property type="entry name" value="Alpha_rhamnosid"/>
</dbReference>
<evidence type="ECO:0000259" key="4">
    <source>
        <dbReference type="Pfam" id="PF05592"/>
    </source>
</evidence>
<sequence>MSDPTVTVVRLRTDDDSGLTATANATPRLSWSLAADRSGVLQRGYEVQVAPDPGFADPVSSGEVDSDVVVDHDWPAAPLTSRQVAYWRVRVRTDQGWTAWGEPACVEAALLEDADWTARPVFLAGDRGRDGVGPAPLLRREFELPAEPVSARLYLTALGVHRTTLNGRPVGDELLEPGWTSYRDRLLYATHDVTALLRAGRNVLAGSVGDGWFRGNLGWDRLRDFYGDASALLAQLEVRCADGSTVTVSTDEHWRGGYGAVRAADLYDGCDIDLREEPVGWAEAGFDDAGWEPVGTLPLPAGLSQRALPPVRVLQEIEPQVSELSDGTLAVDAGQNVTGWLRLRVTGPSGARVTVRHAEVLDEKGRLVTTLLRSARATDTVVLAGGTADLEPEFTFHGFRYAEVEVPPGVTVDAVRVAVVASDLRRTGQFSCSNPRVDQLFSNVIWSQRDNFLSIPTDCPQRDERLGWTGDIMAFAPTAAANFDSRAFLDSWLTDVGIEQLPSGGVPMVVPNCLTGEFPSPLPQADGAAGWADAVTVVPAALFRAHGSRDLLRRHVGSMQRWVDYVAGLLAEDGTWSGYLQLGDWLDPNAPPERPFEAVTDRDYVATVFVAHSARLLAATCRELGRGPDADRYAALGDRVAQAAWAKWADLAPTTQTGCALAIVFGSAPDAELPALGDALAGLVRASGGRIGTGFLGTPFVLPALTATGHLAEAYQLLLNEECPGWLYQIRHGATTMWERWDGILADGSVHPGQMADGSTMSSFNHYAYGAVASWLYESVAGLSPAAPGYREVLVAPQPGGGLTRAAASIETEYGPASVGWSTDGATLTVDVTLPPGTTGRFAVPAGWSPQQPVALLGSGQHTLLLTGAGA</sequence>
<dbReference type="PANTHER" id="PTHR33307:SF6">
    <property type="entry name" value="ALPHA-RHAMNOSIDASE (EUROFUNG)-RELATED"/>
    <property type="match status" value="1"/>
</dbReference>
<name>I4EYD9_MODI5</name>
<keyword evidence="9" id="KW-1185">Reference proteome</keyword>
<dbReference type="InterPro" id="IPR008928">
    <property type="entry name" value="6-hairpin_glycosidase_sf"/>
</dbReference>
<evidence type="ECO:0000313" key="8">
    <source>
        <dbReference type="EMBL" id="CCH88402.1"/>
    </source>
</evidence>
<dbReference type="GO" id="GO:0030596">
    <property type="term" value="F:alpha-L-rhamnosidase activity"/>
    <property type="evidence" value="ECO:0007669"/>
    <property type="project" value="UniProtKB-EC"/>
</dbReference>
<dbReference type="Pfam" id="PF08531">
    <property type="entry name" value="Bac_rhamnosid_N"/>
    <property type="match status" value="1"/>
</dbReference>
<reference evidence="8 9" key="1">
    <citation type="journal article" date="2012" name="J. Bacteriol.">
        <title>Genome Sequence of Radiation-Resistant Modestobacter marinus Strain BC501, a Representative Actinobacterium That Thrives on Calcareous Stone Surfaces.</title>
        <authorList>
            <person name="Normand P."/>
            <person name="Gury J."/>
            <person name="Pujic P."/>
            <person name="Chouaia B."/>
            <person name="Crotti E."/>
            <person name="Brusetti L."/>
            <person name="Daffonchio D."/>
            <person name="Vacherie B."/>
            <person name="Barbe V."/>
            <person name="Medigue C."/>
            <person name="Calteau A."/>
            <person name="Ghodhbane-Gtari F."/>
            <person name="Essoussi I."/>
            <person name="Nouioui I."/>
            <person name="Abbassi-Ghozzi I."/>
            <person name="Gtari M."/>
        </authorList>
    </citation>
    <scope>NUCLEOTIDE SEQUENCE [LARGE SCALE GENOMIC DNA]</scope>
    <source>
        <strain evidence="9">BC 501</strain>
    </source>
</reference>
<dbReference type="Proteomes" id="UP000006461">
    <property type="component" value="Chromosome"/>
</dbReference>
<dbReference type="InterPro" id="IPR035396">
    <property type="entry name" value="Bac_rhamnosid6H"/>
</dbReference>
<dbReference type="GO" id="GO:0005975">
    <property type="term" value="P:carbohydrate metabolic process"/>
    <property type="evidence" value="ECO:0007669"/>
    <property type="project" value="InterPro"/>
</dbReference>
<dbReference type="InterPro" id="IPR008902">
    <property type="entry name" value="Rhamnosid_concanavalin"/>
</dbReference>
<dbReference type="EMBL" id="FO203431">
    <property type="protein sequence ID" value="CCH88402.1"/>
    <property type="molecule type" value="Genomic_DNA"/>
</dbReference>
<dbReference type="Gene3D" id="2.60.120.260">
    <property type="entry name" value="Galactose-binding domain-like"/>
    <property type="match status" value="2"/>
</dbReference>
<proteinExistence type="predicted"/>
<organism evidence="8 9">
    <name type="scientific">Modestobacter italicus (strain DSM 44449 / CECT 9708 / BC 501)</name>
    <dbReference type="NCBI Taxonomy" id="2732864"/>
    <lineage>
        <taxon>Bacteria</taxon>
        <taxon>Bacillati</taxon>
        <taxon>Actinomycetota</taxon>
        <taxon>Actinomycetes</taxon>
        <taxon>Geodermatophilales</taxon>
        <taxon>Geodermatophilaceae</taxon>
        <taxon>Modestobacter</taxon>
    </lineage>
</organism>
<gene>
    <name evidence="8" type="ordered locus">MODMU_2975</name>
</gene>
<dbReference type="Pfam" id="PF17389">
    <property type="entry name" value="Bac_rhamnosid6H"/>
    <property type="match status" value="1"/>
</dbReference>
<dbReference type="KEGG" id="mmar:MODMU_2975"/>
<dbReference type="Gene3D" id="2.60.40.10">
    <property type="entry name" value="Immunoglobulins"/>
    <property type="match status" value="1"/>
</dbReference>
<dbReference type="InterPro" id="IPR013783">
    <property type="entry name" value="Ig-like_fold"/>
</dbReference>
<dbReference type="InterPro" id="IPR012341">
    <property type="entry name" value="6hp_glycosidase-like_sf"/>
</dbReference>
<evidence type="ECO:0000256" key="2">
    <source>
        <dbReference type="ARBA" id="ARBA00012652"/>
    </source>
</evidence>